<reference evidence="1" key="2">
    <citation type="journal article" date="2022" name="New Phytol.">
        <title>Evolutionary transition to the ectomycorrhizal habit in the genomes of a hyperdiverse lineage of mushroom-forming fungi.</title>
        <authorList>
            <person name="Looney B."/>
            <person name="Miyauchi S."/>
            <person name="Morin E."/>
            <person name="Drula E."/>
            <person name="Courty P.E."/>
            <person name="Kohler A."/>
            <person name="Kuo A."/>
            <person name="LaButti K."/>
            <person name="Pangilinan J."/>
            <person name="Lipzen A."/>
            <person name="Riley R."/>
            <person name="Andreopoulos W."/>
            <person name="He G."/>
            <person name="Johnson J."/>
            <person name="Nolan M."/>
            <person name="Tritt A."/>
            <person name="Barry K.W."/>
            <person name="Grigoriev I.V."/>
            <person name="Nagy L.G."/>
            <person name="Hibbett D."/>
            <person name="Henrissat B."/>
            <person name="Matheny P.B."/>
            <person name="Labbe J."/>
            <person name="Martin F.M."/>
        </authorList>
    </citation>
    <scope>NUCLEOTIDE SEQUENCE</scope>
    <source>
        <strain evidence="1">FP105234-sp</strain>
    </source>
</reference>
<comment type="caution">
    <text evidence="1">The sequence shown here is derived from an EMBL/GenBank/DDBJ whole genome shotgun (WGS) entry which is preliminary data.</text>
</comment>
<sequence>MGAAIATSVSSSMVRIPDAGGERCTSAGTSSASRTFREHPYRVTWPAAVRKQAVRTANICPGNTDARRVRNTIMKTSCITRIPRARMPFKAASISRSILPSSDNRPRLPTQCQTPLSYHSHSKYIPVSTSLGVAMATYGGRSARATVSAGC</sequence>
<evidence type="ECO:0000313" key="1">
    <source>
        <dbReference type="EMBL" id="KAI0041060.1"/>
    </source>
</evidence>
<evidence type="ECO:0000313" key="2">
    <source>
        <dbReference type="Proteomes" id="UP000814033"/>
    </source>
</evidence>
<keyword evidence="2" id="KW-1185">Reference proteome</keyword>
<accession>A0ACB8RAU5</accession>
<name>A0ACB8RAU5_9AGAM</name>
<gene>
    <name evidence="1" type="ORF">FA95DRAFT_1565754</name>
</gene>
<dbReference type="EMBL" id="MU276147">
    <property type="protein sequence ID" value="KAI0041060.1"/>
    <property type="molecule type" value="Genomic_DNA"/>
</dbReference>
<organism evidence="1 2">
    <name type="scientific">Auriscalpium vulgare</name>
    <dbReference type="NCBI Taxonomy" id="40419"/>
    <lineage>
        <taxon>Eukaryota</taxon>
        <taxon>Fungi</taxon>
        <taxon>Dikarya</taxon>
        <taxon>Basidiomycota</taxon>
        <taxon>Agaricomycotina</taxon>
        <taxon>Agaricomycetes</taxon>
        <taxon>Russulales</taxon>
        <taxon>Auriscalpiaceae</taxon>
        <taxon>Auriscalpium</taxon>
    </lineage>
</organism>
<protein>
    <submittedName>
        <fullName evidence="1">Uncharacterized protein</fullName>
    </submittedName>
</protein>
<proteinExistence type="predicted"/>
<dbReference type="Proteomes" id="UP000814033">
    <property type="component" value="Unassembled WGS sequence"/>
</dbReference>
<reference evidence="1" key="1">
    <citation type="submission" date="2021-02" db="EMBL/GenBank/DDBJ databases">
        <authorList>
            <consortium name="DOE Joint Genome Institute"/>
            <person name="Ahrendt S."/>
            <person name="Looney B.P."/>
            <person name="Miyauchi S."/>
            <person name="Morin E."/>
            <person name="Drula E."/>
            <person name="Courty P.E."/>
            <person name="Chicoki N."/>
            <person name="Fauchery L."/>
            <person name="Kohler A."/>
            <person name="Kuo A."/>
            <person name="Labutti K."/>
            <person name="Pangilinan J."/>
            <person name="Lipzen A."/>
            <person name="Riley R."/>
            <person name="Andreopoulos W."/>
            <person name="He G."/>
            <person name="Johnson J."/>
            <person name="Barry K.W."/>
            <person name="Grigoriev I.V."/>
            <person name="Nagy L."/>
            <person name="Hibbett D."/>
            <person name="Henrissat B."/>
            <person name="Matheny P.B."/>
            <person name="Labbe J."/>
            <person name="Martin F."/>
        </authorList>
    </citation>
    <scope>NUCLEOTIDE SEQUENCE</scope>
    <source>
        <strain evidence="1">FP105234-sp</strain>
    </source>
</reference>